<feature type="domain" description="PDZ" evidence="12">
    <location>
        <begin position="77"/>
        <end position="144"/>
    </location>
</feature>
<evidence type="ECO:0000313" key="14">
    <source>
        <dbReference type="Proteomes" id="UP000229191"/>
    </source>
</evidence>
<feature type="transmembrane region" description="Helical" evidence="11">
    <location>
        <begin position="286"/>
        <end position="304"/>
    </location>
</feature>
<reference evidence="14" key="1">
    <citation type="submission" date="2017-09" db="EMBL/GenBank/DDBJ databases">
        <title>Depth-based differentiation of microbial function through sediment-hosted aquifers and enrichment of novel symbionts in the deep terrestrial subsurface.</title>
        <authorList>
            <person name="Probst A.J."/>
            <person name="Ladd B."/>
            <person name="Jarett J.K."/>
            <person name="Geller-Mcgrath D.E."/>
            <person name="Sieber C.M.K."/>
            <person name="Emerson J.B."/>
            <person name="Anantharaman K."/>
            <person name="Thomas B.C."/>
            <person name="Malmstrom R."/>
            <person name="Stieglmeier M."/>
            <person name="Klingl A."/>
            <person name="Woyke T."/>
            <person name="Ryan C.M."/>
            <person name="Banfield J.F."/>
        </authorList>
    </citation>
    <scope>NUCLEOTIDE SEQUENCE [LARGE SCALE GENOMIC DNA]</scope>
</reference>
<evidence type="ECO:0000256" key="5">
    <source>
        <dbReference type="ARBA" id="ARBA00022692"/>
    </source>
</evidence>
<keyword evidence="5 11" id="KW-0812">Transmembrane</keyword>
<dbReference type="SUPFAM" id="SSF50156">
    <property type="entry name" value="PDZ domain-like"/>
    <property type="match status" value="1"/>
</dbReference>
<accession>A0A2M7BNH7</accession>
<evidence type="ECO:0000256" key="3">
    <source>
        <dbReference type="ARBA" id="ARBA00007931"/>
    </source>
</evidence>
<evidence type="ECO:0000259" key="12">
    <source>
        <dbReference type="SMART" id="SM00228"/>
    </source>
</evidence>
<gene>
    <name evidence="13" type="ORF">COS53_03295</name>
</gene>
<dbReference type="EMBL" id="PEVB01000088">
    <property type="protein sequence ID" value="PIV07025.1"/>
    <property type="molecule type" value="Genomic_DNA"/>
</dbReference>
<feature type="transmembrane region" description="Helical" evidence="11">
    <location>
        <begin position="234"/>
        <end position="251"/>
    </location>
</feature>
<dbReference type="PANTHER" id="PTHR42837">
    <property type="entry name" value="REGULATOR OF SIGMA-E PROTEASE RSEP"/>
    <property type="match status" value="1"/>
</dbReference>
<dbReference type="GO" id="GO:0016020">
    <property type="term" value="C:membrane"/>
    <property type="evidence" value="ECO:0007669"/>
    <property type="project" value="UniProtKB-SubCell"/>
</dbReference>
<proteinExistence type="inferred from homology"/>
<dbReference type="GO" id="GO:0004222">
    <property type="term" value="F:metalloendopeptidase activity"/>
    <property type="evidence" value="ECO:0007669"/>
    <property type="project" value="InterPro"/>
</dbReference>
<protein>
    <recommendedName>
        <fullName evidence="12">PDZ domain-containing protein</fullName>
    </recommendedName>
</protein>
<comment type="subcellular location">
    <subcellularLocation>
        <location evidence="2">Membrane</location>
        <topology evidence="2">Multi-pass membrane protein</topology>
    </subcellularLocation>
</comment>
<dbReference type="Pfam" id="PF02163">
    <property type="entry name" value="Peptidase_M50"/>
    <property type="match status" value="1"/>
</dbReference>
<evidence type="ECO:0000256" key="6">
    <source>
        <dbReference type="ARBA" id="ARBA00022801"/>
    </source>
</evidence>
<feature type="transmembrane region" description="Helical" evidence="11">
    <location>
        <begin position="55"/>
        <end position="79"/>
    </location>
</feature>
<dbReference type="AlphaFoldDB" id="A0A2M7BNH7"/>
<keyword evidence="7" id="KW-0862">Zinc</keyword>
<evidence type="ECO:0000256" key="7">
    <source>
        <dbReference type="ARBA" id="ARBA00022833"/>
    </source>
</evidence>
<evidence type="ECO:0000256" key="9">
    <source>
        <dbReference type="ARBA" id="ARBA00023049"/>
    </source>
</evidence>
<comment type="caution">
    <text evidence="13">The sequence shown here is derived from an EMBL/GenBank/DDBJ whole genome shotgun (WGS) entry which is preliminary data.</text>
</comment>
<dbReference type="InterPro" id="IPR008915">
    <property type="entry name" value="Peptidase_M50"/>
</dbReference>
<sequence>MGLPPKIISKKFWGTVWSLNWLPIGGFCKLYGEDPSSLIKTKDSFMDKNPWQKGLIVLGGVFMNMVLAIAIFAVVYTVMGIPIETDKVKIIGIAKNSPAEMAGLKVDDVIISINNIQIKKGNELTEIVNKNRGKKITVGVQGIAPIQLLARENPPAGEGSLGVVISNIEMQPIRWWEFYKGIGAGFKEAYFWGKIIFDGVTKMVGGLFLGQVPKDVTGPIGMFNATSSIRLNQGFLAVIHFFGVVSVNLAVVNVLPFPALDGGRIIFVIYEMIFRKKANAKFETMVNNLGMVILLSMIVLISIGDVRRLF</sequence>
<dbReference type="InterPro" id="IPR041489">
    <property type="entry name" value="PDZ_6"/>
</dbReference>
<dbReference type="InterPro" id="IPR001478">
    <property type="entry name" value="PDZ"/>
</dbReference>
<keyword evidence="4" id="KW-0645">Protease</keyword>
<dbReference type="InterPro" id="IPR004387">
    <property type="entry name" value="Pept_M50_Zn"/>
</dbReference>
<comment type="cofactor">
    <cofactor evidence="1">
        <name>Zn(2+)</name>
        <dbReference type="ChEBI" id="CHEBI:29105"/>
    </cofactor>
</comment>
<keyword evidence="6" id="KW-0378">Hydrolase</keyword>
<evidence type="ECO:0000256" key="10">
    <source>
        <dbReference type="ARBA" id="ARBA00023136"/>
    </source>
</evidence>
<name>A0A2M7BNH7_9BACT</name>
<dbReference type="PANTHER" id="PTHR42837:SF2">
    <property type="entry name" value="MEMBRANE METALLOPROTEASE ARASP2, CHLOROPLASTIC-RELATED"/>
    <property type="match status" value="1"/>
</dbReference>
<evidence type="ECO:0000256" key="11">
    <source>
        <dbReference type="SAM" id="Phobius"/>
    </source>
</evidence>
<keyword evidence="9" id="KW-0482">Metalloprotease</keyword>
<evidence type="ECO:0000313" key="13">
    <source>
        <dbReference type="EMBL" id="PIV07025.1"/>
    </source>
</evidence>
<comment type="similarity">
    <text evidence="3">Belongs to the peptidase M50B family.</text>
</comment>
<keyword evidence="8 11" id="KW-1133">Transmembrane helix</keyword>
<evidence type="ECO:0000256" key="1">
    <source>
        <dbReference type="ARBA" id="ARBA00001947"/>
    </source>
</evidence>
<evidence type="ECO:0000256" key="8">
    <source>
        <dbReference type="ARBA" id="ARBA00022989"/>
    </source>
</evidence>
<dbReference type="SMART" id="SM00228">
    <property type="entry name" value="PDZ"/>
    <property type="match status" value="1"/>
</dbReference>
<dbReference type="GO" id="GO:0006508">
    <property type="term" value="P:proteolysis"/>
    <property type="evidence" value="ECO:0007669"/>
    <property type="project" value="UniProtKB-KW"/>
</dbReference>
<organism evidence="13 14">
    <name type="scientific">Candidatus Shapirobacteria bacterium CG03_land_8_20_14_0_80_35_14</name>
    <dbReference type="NCBI Taxonomy" id="1974878"/>
    <lineage>
        <taxon>Bacteria</taxon>
        <taxon>Candidatus Shapironibacteriota</taxon>
    </lineage>
</organism>
<evidence type="ECO:0000256" key="4">
    <source>
        <dbReference type="ARBA" id="ARBA00022670"/>
    </source>
</evidence>
<dbReference type="Pfam" id="PF17820">
    <property type="entry name" value="PDZ_6"/>
    <property type="match status" value="1"/>
</dbReference>
<dbReference type="InterPro" id="IPR036034">
    <property type="entry name" value="PDZ_sf"/>
</dbReference>
<dbReference type="Proteomes" id="UP000229191">
    <property type="component" value="Unassembled WGS sequence"/>
</dbReference>
<dbReference type="Gene3D" id="2.30.42.10">
    <property type="match status" value="1"/>
</dbReference>
<keyword evidence="10 11" id="KW-0472">Membrane</keyword>
<evidence type="ECO:0000256" key="2">
    <source>
        <dbReference type="ARBA" id="ARBA00004141"/>
    </source>
</evidence>